<name>A0A1N7MHW8_9PROT</name>
<evidence type="ECO:0000256" key="2">
    <source>
        <dbReference type="ARBA" id="ARBA00023002"/>
    </source>
</evidence>
<dbReference type="Pfam" id="PF13561">
    <property type="entry name" value="adh_short_C2"/>
    <property type="match status" value="1"/>
</dbReference>
<proteinExistence type="inferred from homology"/>
<evidence type="ECO:0000313" key="3">
    <source>
        <dbReference type="EMBL" id="SIS85774.1"/>
    </source>
</evidence>
<keyword evidence="2" id="KW-0560">Oxidoreductase</keyword>
<dbReference type="PANTHER" id="PTHR24321:SF15">
    <property type="entry name" value="OXIDOREDUCTASE UCPA"/>
    <property type="match status" value="1"/>
</dbReference>
<dbReference type="InterPro" id="IPR020904">
    <property type="entry name" value="Sc_DH/Rdtase_CS"/>
</dbReference>
<dbReference type="CDD" id="cd05233">
    <property type="entry name" value="SDR_c"/>
    <property type="match status" value="1"/>
</dbReference>
<keyword evidence="4" id="KW-1185">Reference proteome</keyword>
<evidence type="ECO:0000313" key="4">
    <source>
        <dbReference type="Proteomes" id="UP000185678"/>
    </source>
</evidence>
<dbReference type="PANTHER" id="PTHR24321">
    <property type="entry name" value="DEHYDROGENASES, SHORT CHAIN"/>
    <property type="match status" value="1"/>
</dbReference>
<dbReference type="SUPFAM" id="SSF51735">
    <property type="entry name" value="NAD(P)-binding Rossmann-fold domains"/>
    <property type="match status" value="1"/>
</dbReference>
<dbReference type="FunFam" id="3.40.50.720:FF:000173">
    <property type="entry name" value="3-oxoacyl-[acyl-carrier protein] reductase"/>
    <property type="match status" value="1"/>
</dbReference>
<gene>
    <name evidence="3" type="ORF">SAMN05421779_104138</name>
</gene>
<sequence length="269" mass="28508">MTRAPSERDRFAHCKGYAPMTESGFTNSVAIITGGARGIGYAAAERMLQAGASVALWDIDADALTTASDRLSPLGTVLPVSVELTDEDSVNAALKATLDRFGKVDILVNNAGITGGNAPLWELSPDVWRRVVDVNLVGPYLTCRAVVPQMVERGYGRIVNVASIAGKEGNPNASHYSASKAGLIALTKSLGKELATRGVLVNCLTPAAAKTDIFAQMKQEHIDYMLAKIPMNRFVEVEEVAAMIGWLASPDCSFTTGGVFDISGGRAVY</sequence>
<comment type="similarity">
    <text evidence="1">Belongs to the short-chain dehydrogenases/reductases (SDR) family.</text>
</comment>
<protein>
    <submittedName>
        <fullName evidence="3">3-oxoacyl-[acyl-carrier protein] reductase</fullName>
    </submittedName>
</protein>
<dbReference type="InterPro" id="IPR002347">
    <property type="entry name" value="SDR_fam"/>
</dbReference>
<dbReference type="Gene3D" id="3.40.50.720">
    <property type="entry name" value="NAD(P)-binding Rossmann-like Domain"/>
    <property type="match status" value="1"/>
</dbReference>
<dbReference type="PRINTS" id="PR00080">
    <property type="entry name" value="SDRFAMILY"/>
</dbReference>
<evidence type="ECO:0000256" key="1">
    <source>
        <dbReference type="ARBA" id="ARBA00006484"/>
    </source>
</evidence>
<dbReference type="AlphaFoldDB" id="A0A1N7MHW8"/>
<dbReference type="InterPro" id="IPR036291">
    <property type="entry name" value="NAD(P)-bd_dom_sf"/>
</dbReference>
<accession>A0A1N7MHW8</accession>
<dbReference type="GO" id="GO:0016491">
    <property type="term" value="F:oxidoreductase activity"/>
    <property type="evidence" value="ECO:0007669"/>
    <property type="project" value="UniProtKB-KW"/>
</dbReference>
<dbReference type="NCBIfam" id="NF005559">
    <property type="entry name" value="PRK07231.1"/>
    <property type="match status" value="1"/>
</dbReference>
<dbReference type="PROSITE" id="PS00061">
    <property type="entry name" value="ADH_SHORT"/>
    <property type="match status" value="1"/>
</dbReference>
<dbReference type="PRINTS" id="PR00081">
    <property type="entry name" value="GDHRDH"/>
</dbReference>
<reference evidence="3 4" key="1">
    <citation type="submission" date="2017-01" db="EMBL/GenBank/DDBJ databases">
        <authorList>
            <person name="Mah S.A."/>
            <person name="Swanson W.J."/>
            <person name="Moy G.W."/>
            <person name="Vacquier V.D."/>
        </authorList>
    </citation>
    <scope>NUCLEOTIDE SEQUENCE [LARGE SCALE GENOMIC DNA]</scope>
    <source>
        <strain evidence="3 4">DSM 11589</strain>
    </source>
</reference>
<dbReference type="EMBL" id="FTOA01000004">
    <property type="protein sequence ID" value="SIS85774.1"/>
    <property type="molecule type" value="Genomic_DNA"/>
</dbReference>
<dbReference type="STRING" id="80876.SAMN05421779_104138"/>
<dbReference type="NCBIfam" id="NF009466">
    <property type="entry name" value="PRK12826.1-2"/>
    <property type="match status" value="1"/>
</dbReference>
<organism evidence="3 4">
    <name type="scientific">Insolitispirillum peregrinum</name>
    <dbReference type="NCBI Taxonomy" id="80876"/>
    <lineage>
        <taxon>Bacteria</taxon>
        <taxon>Pseudomonadati</taxon>
        <taxon>Pseudomonadota</taxon>
        <taxon>Alphaproteobacteria</taxon>
        <taxon>Rhodospirillales</taxon>
        <taxon>Novispirillaceae</taxon>
        <taxon>Insolitispirillum</taxon>
    </lineage>
</organism>
<dbReference type="Proteomes" id="UP000185678">
    <property type="component" value="Unassembled WGS sequence"/>
</dbReference>